<proteinExistence type="inferred from homology"/>
<gene>
    <name evidence="3" type="primary">Dmac2</name>
    <name evidence="3" type="ORF">CDAR_578691</name>
</gene>
<dbReference type="Proteomes" id="UP001054837">
    <property type="component" value="Unassembled WGS sequence"/>
</dbReference>
<name>A0AAV4UBW5_9ARAC</name>
<protein>
    <recommendedName>
        <fullName evidence="2">ATP synthase subunit s-like protein</fullName>
    </recommendedName>
</protein>
<dbReference type="FunFam" id="3.80.10.10:FF:000168">
    <property type="entry name" value="Distal membrane arm assembly complex 2"/>
    <property type="match status" value="1"/>
</dbReference>
<comment type="similarity">
    <text evidence="1">Belongs to the ATP synthase subunit s family.</text>
</comment>
<organism evidence="3 4">
    <name type="scientific">Caerostris darwini</name>
    <dbReference type="NCBI Taxonomy" id="1538125"/>
    <lineage>
        <taxon>Eukaryota</taxon>
        <taxon>Metazoa</taxon>
        <taxon>Ecdysozoa</taxon>
        <taxon>Arthropoda</taxon>
        <taxon>Chelicerata</taxon>
        <taxon>Arachnida</taxon>
        <taxon>Araneae</taxon>
        <taxon>Araneomorphae</taxon>
        <taxon>Entelegynae</taxon>
        <taxon>Araneoidea</taxon>
        <taxon>Araneidae</taxon>
        <taxon>Caerostris</taxon>
    </lineage>
</organism>
<evidence type="ECO:0000313" key="3">
    <source>
        <dbReference type="EMBL" id="GIY55285.1"/>
    </source>
</evidence>
<dbReference type="SUPFAM" id="SSF52047">
    <property type="entry name" value="RNI-like"/>
    <property type="match status" value="1"/>
</dbReference>
<comment type="caution">
    <text evidence="3">The sequence shown here is derived from an EMBL/GenBank/DDBJ whole genome shotgun (WGS) entry which is preliminary data.</text>
</comment>
<evidence type="ECO:0000256" key="1">
    <source>
        <dbReference type="ARBA" id="ARBA00006901"/>
    </source>
</evidence>
<accession>A0AAV4UBW5</accession>
<dbReference type="AlphaFoldDB" id="A0AAV4UBW5"/>
<dbReference type="Gene3D" id="3.80.10.10">
    <property type="entry name" value="Ribonuclease Inhibitor"/>
    <property type="match status" value="1"/>
</dbReference>
<sequence length="273" mass="31993">MSHALHKRISIKMLNRNLISKSLSCLPFITSRRSVKVRNLPVKYDQFETPYMKTRKPGILFITDFYAFMNKRWTLDDIRYYKKWKLIKEIRDSQKYINERHKILGPDLATTHFITARYGKIKLKGNNEWLTIDDLKSGKIPPTYVPGFCVEEIDASNIVLCYEGFENLCHLSGLKKLILRDCPFVDDWCLSRSYIFQDTLEYLDISGCQNVSERGICTLYVLKKLKTLVIHDTPNIQNKELVCLLLQDLLPKLEVEGVDYNDPILLKRLAKYM</sequence>
<reference evidence="3 4" key="1">
    <citation type="submission" date="2021-06" db="EMBL/GenBank/DDBJ databases">
        <title>Caerostris darwini draft genome.</title>
        <authorList>
            <person name="Kono N."/>
            <person name="Arakawa K."/>
        </authorList>
    </citation>
    <scope>NUCLEOTIDE SEQUENCE [LARGE SCALE GENOMIC DNA]</scope>
</reference>
<evidence type="ECO:0000313" key="4">
    <source>
        <dbReference type="Proteomes" id="UP001054837"/>
    </source>
</evidence>
<keyword evidence="4" id="KW-1185">Reference proteome</keyword>
<dbReference type="EMBL" id="BPLQ01011075">
    <property type="protein sequence ID" value="GIY55285.1"/>
    <property type="molecule type" value="Genomic_DNA"/>
</dbReference>
<evidence type="ECO:0000256" key="2">
    <source>
        <dbReference type="ARBA" id="ARBA00076566"/>
    </source>
</evidence>
<dbReference type="InterPro" id="IPR032675">
    <property type="entry name" value="LRR_dom_sf"/>
</dbReference>